<evidence type="ECO:0000313" key="4">
    <source>
        <dbReference type="EMBL" id="KGF49029.1"/>
    </source>
</evidence>
<dbReference type="EMBL" id="JRNR01000064">
    <property type="protein sequence ID" value="KGF49029.1"/>
    <property type="molecule type" value="Genomic_DNA"/>
</dbReference>
<evidence type="ECO:0000256" key="1">
    <source>
        <dbReference type="ARBA" id="ARBA00022729"/>
    </source>
</evidence>
<protein>
    <submittedName>
        <fullName evidence="4">Membrane protein</fullName>
    </submittedName>
</protein>
<reference evidence="4 5" key="1">
    <citation type="submission" date="2014-07" db="EMBL/GenBank/DDBJ databases">
        <authorList>
            <person name="McCorrison J."/>
            <person name="Sanka R."/>
            <person name="Torralba M."/>
            <person name="Gillis M."/>
            <person name="Haft D.H."/>
            <person name="Methe B."/>
            <person name="Sutton G."/>
            <person name="Nelson K.E."/>
        </authorList>
    </citation>
    <scope>NUCLEOTIDE SEQUENCE [LARGE SCALE GENOMIC DNA]</scope>
    <source>
        <strain evidence="4 5">DNF00882</strain>
    </source>
</reference>
<evidence type="ECO:0000313" key="5">
    <source>
        <dbReference type="Proteomes" id="UP000029538"/>
    </source>
</evidence>
<feature type="signal peptide" evidence="2">
    <location>
        <begin position="1"/>
        <end position="22"/>
    </location>
</feature>
<dbReference type="Proteomes" id="UP000029538">
    <property type="component" value="Unassembled WGS sequence"/>
</dbReference>
<dbReference type="RefSeq" id="WP_004357885.1">
    <property type="nucleotide sequence ID" value="NZ_JRNR01000064.1"/>
</dbReference>
<organism evidence="4 5">
    <name type="scientific">Prevotella disiens DNF00882</name>
    <dbReference type="NCBI Taxonomy" id="1401075"/>
    <lineage>
        <taxon>Bacteria</taxon>
        <taxon>Pseudomonadati</taxon>
        <taxon>Bacteroidota</taxon>
        <taxon>Bacteroidia</taxon>
        <taxon>Bacteroidales</taxon>
        <taxon>Prevotellaceae</taxon>
        <taxon>Prevotella</taxon>
    </lineage>
</organism>
<dbReference type="Pfam" id="PF13505">
    <property type="entry name" value="OMP_b-brl"/>
    <property type="match status" value="1"/>
</dbReference>
<dbReference type="InterPro" id="IPR011250">
    <property type="entry name" value="OMP/PagP_B-barrel"/>
</dbReference>
<dbReference type="InterPro" id="IPR027385">
    <property type="entry name" value="Beta-barrel_OMP"/>
</dbReference>
<name>A0A096CUQ0_9BACT</name>
<dbReference type="AlphaFoldDB" id="A0A096CUQ0"/>
<feature type="chain" id="PRO_5001917904" evidence="2">
    <location>
        <begin position="23"/>
        <end position="209"/>
    </location>
</feature>
<dbReference type="SUPFAM" id="SSF56925">
    <property type="entry name" value="OMPA-like"/>
    <property type="match status" value="1"/>
</dbReference>
<proteinExistence type="predicted"/>
<feature type="domain" description="Outer membrane protein beta-barrel" evidence="3">
    <location>
        <begin position="10"/>
        <end position="209"/>
    </location>
</feature>
<comment type="caution">
    <text evidence="4">The sequence shown here is derived from an EMBL/GenBank/DDBJ whole genome shotgun (WGS) entry which is preliminary data.</text>
</comment>
<accession>A0A096CUQ0</accession>
<evidence type="ECO:0000256" key="2">
    <source>
        <dbReference type="SAM" id="SignalP"/>
    </source>
</evidence>
<evidence type="ECO:0000259" key="3">
    <source>
        <dbReference type="Pfam" id="PF13505"/>
    </source>
</evidence>
<keyword evidence="1 2" id="KW-0732">Signal</keyword>
<gene>
    <name evidence="4" type="ORF">HMPREF0654_06800</name>
</gene>
<sequence length="209" mass="22765">MKKIFTLALLSVGLLVSSTVNAQSIQFGVKGGLNVTDMKINTKVFDKSNQIGAFVGPTVKFSLPIVGLGIDASALYDFHQAKVEFAGEAQTVKQQQIAIPVNLRYAIGLGSTANVFFFAGPQWGINIGEKDFKWTKGSSYSLAKSNFSMNVGLGVTLLKHLQLNANYNVALGKTADVNFWKAVETTGQQIIDKEKSRNNSWQIGLAYYF</sequence>